<gene>
    <name evidence="2" type="ORF">URODEC1_LOCUS116791</name>
</gene>
<proteinExistence type="predicted"/>
<organism evidence="2 3">
    <name type="scientific">Urochloa decumbens</name>
    <dbReference type="NCBI Taxonomy" id="240449"/>
    <lineage>
        <taxon>Eukaryota</taxon>
        <taxon>Viridiplantae</taxon>
        <taxon>Streptophyta</taxon>
        <taxon>Embryophyta</taxon>
        <taxon>Tracheophyta</taxon>
        <taxon>Spermatophyta</taxon>
        <taxon>Magnoliopsida</taxon>
        <taxon>Liliopsida</taxon>
        <taxon>Poales</taxon>
        <taxon>Poaceae</taxon>
        <taxon>PACMAD clade</taxon>
        <taxon>Panicoideae</taxon>
        <taxon>Panicodae</taxon>
        <taxon>Paniceae</taxon>
        <taxon>Melinidinae</taxon>
        <taxon>Urochloa</taxon>
    </lineage>
</organism>
<dbReference type="Proteomes" id="UP001497457">
    <property type="component" value="Chromosome 9rd"/>
</dbReference>
<dbReference type="AlphaFoldDB" id="A0ABC9GL22"/>
<reference evidence="2" key="1">
    <citation type="submission" date="2024-10" db="EMBL/GenBank/DDBJ databases">
        <authorList>
            <person name="Ryan C."/>
        </authorList>
    </citation>
    <scope>NUCLEOTIDE SEQUENCE [LARGE SCALE GENOMIC DNA]</scope>
</reference>
<dbReference type="Gene3D" id="3.40.50.1820">
    <property type="entry name" value="alpha/beta hydrolase"/>
    <property type="match status" value="1"/>
</dbReference>
<dbReference type="PANTHER" id="PTHR42886:SF38">
    <property type="entry name" value="ALPHA_BETA-HYDROLASES SUPERFAMILY PROTEIN"/>
    <property type="match status" value="1"/>
</dbReference>
<feature type="domain" description="Serine aminopeptidase S33" evidence="1">
    <location>
        <begin position="35"/>
        <end position="148"/>
    </location>
</feature>
<dbReference type="PANTHER" id="PTHR42886">
    <property type="entry name" value="RE40534P-RELATED"/>
    <property type="match status" value="1"/>
</dbReference>
<dbReference type="SUPFAM" id="SSF53474">
    <property type="entry name" value="alpha/beta-Hydrolases"/>
    <property type="match status" value="1"/>
</dbReference>
<dbReference type="InterPro" id="IPR022742">
    <property type="entry name" value="Hydrolase_4"/>
</dbReference>
<dbReference type="InterPro" id="IPR029058">
    <property type="entry name" value="AB_hydrolase_fold"/>
</dbReference>
<dbReference type="PRINTS" id="PR00111">
    <property type="entry name" value="ABHYDROLASE"/>
</dbReference>
<evidence type="ECO:0000313" key="2">
    <source>
        <dbReference type="EMBL" id="CAL5096013.1"/>
    </source>
</evidence>
<dbReference type="Pfam" id="PF12146">
    <property type="entry name" value="Hydrolase_4"/>
    <property type="match status" value="1"/>
</dbReference>
<evidence type="ECO:0000259" key="1">
    <source>
        <dbReference type="Pfam" id="PF12146"/>
    </source>
</evidence>
<protein>
    <recommendedName>
        <fullName evidence="1">Serine aminopeptidase S33 domain-containing protein</fullName>
    </recommendedName>
</protein>
<sequence>MPPEKSPQSPVPSGQKVLISNDHGEKLVGLLHQTSSKKLVILCHGFRATKDDSILVDLAAAFTAEGISAFRFDFSGNGESEGEFQYGSYRKEAADLRSVVLYFSEQKYDIIALIGHSKGGNAALLYASQYSDVPSIVNISGRFALERGIDGRLGKNFMQRINKDGYIDVKNRKGPLQHFGCYAGEFEYRVSKASLEDRLSTDTLLSSRAISKDCRVLTIHGAKDEIVPAEDAVQFAANIPNHELRIIAEANHRYTGHEQELTSLVLGFVMSRLRSTSPLRPKL</sequence>
<evidence type="ECO:0000313" key="3">
    <source>
        <dbReference type="Proteomes" id="UP001497457"/>
    </source>
</evidence>
<dbReference type="InterPro" id="IPR000073">
    <property type="entry name" value="AB_hydrolase_1"/>
</dbReference>
<name>A0ABC9GL22_9POAL</name>
<accession>A0ABC9GL22</accession>
<dbReference type="EMBL" id="OZ075119">
    <property type="protein sequence ID" value="CAL5096013.1"/>
    <property type="molecule type" value="Genomic_DNA"/>
</dbReference>
<keyword evidence="3" id="KW-1185">Reference proteome</keyword>